<reference evidence="2" key="1">
    <citation type="submission" date="2021-10" db="EMBL/GenBank/DDBJ databases">
        <title>Anaerobic single-cell dispensing facilitates the cultivation of human gut bacteria.</title>
        <authorList>
            <person name="Afrizal A."/>
        </authorList>
    </citation>
    <scope>NUCLEOTIDE SEQUENCE</scope>
    <source>
        <strain evidence="2">CLA-AA-H272</strain>
    </source>
</reference>
<dbReference type="AlphaFoldDB" id="A0AAE3ADZ3"/>
<dbReference type="SUPFAM" id="SSF63411">
    <property type="entry name" value="LuxS/MPP-like metallohydrolase"/>
    <property type="match status" value="2"/>
</dbReference>
<dbReference type="Pfam" id="PF05193">
    <property type="entry name" value="Peptidase_M16_C"/>
    <property type="match status" value="1"/>
</dbReference>
<sequence length="421" mass="46808">MEKTRREIMDRVYLTYLPAKKFKTSCLSAQFIAPLRRETASYGALLPLVLQRGTMTCPDIEQLSAAMDRLYGAQINPTIRKRAECQCIGFVASVMDDSFAPQGEKLLEPTAALLGELLLDPVTRNGRYLAEYVDSERANLLDSIRSIRNDKRDWADLRLLQEMCRYEPYGVSRLGDEAAAAAINNQKLHAYSQQMMAASRLELFYCGSAPISRVEDALLEAFAALPRGAGQDPEPPRAVAAPVEPRIIHEAMDVTQGKLSMGFRCATDDVPAMILANLLFGGTSNSKLFMNVREKLSLCYYASSTYVRSKGILTVSSGIETADYQRALDEILHQLQEIRDGHWEPWELEGARSTMRSALISLSDSQGALENYCLGQAATGQSEDPETMQRLLDQVMPERIRAAAQSVTLDTVYFLHGKEEA</sequence>
<organism evidence="2 3">
    <name type="scientific">Brotocaccenecus cirricatena</name>
    <dbReference type="NCBI Taxonomy" id="3064195"/>
    <lineage>
        <taxon>Bacteria</taxon>
        <taxon>Bacillati</taxon>
        <taxon>Bacillota</taxon>
        <taxon>Clostridia</taxon>
        <taxon>Eubacteriales</taxon>
        <taxon>Oscillospiraceae</taxon>
        <taxon>Brotocaccenecus</taxon>
    </lineage>
</organism>
<dbReference type="NCBIfam" id="NF047422">
    <property type="entry name" value="YfmF_fam"/>
    <property type="match status" value="1"/>
</dbReference>
<dbReference type="Gene3D" id="3.30.830.10">
    <property type="entry name" value="Metalloenzyme, LuxS/M16 peptidase-like"/>
    <property type="match status" value="2"/>
</dbReference>
<dbReference type="InterPro" id="IPR050361">
    <property type="entry name" value="MPP/UQCRC_Complex"/>
</dbReference>
<dbReference type="RefSeq" id="WP_302928829.1">
    <property type="nucleotide sequence ID" value="NZ_JAJEPW010000021.1"/>
</dbReference>
<dbReference type="InterPro" id="IPR007863">
    <property type="entry name" value="Peptidase_M16_C"/>
</dbReference>
<evidence type="ECO:0000259" key="1">
    <source>
        <dbReference type="Pfam" id="PF05193"/>
    </source>
</evidence>
<name>A0AAE3ADZ3_9FIRM</name>
<dbReference type="EMBL" id="JAJEPW010000021">
    <property type="protein sequence ID" value="MCC2129554.1"/>
    <property type="molecule type" value="Genomic_DNA"/>
</dbReference>
<feature type="domain" description="Peptidase M16 C-terminal" evidence="1">
    <location>
        <begin position="183"/>
        <end position="354"/>
    </location>
</feature>
<protein>
    <submittedName>
        <fullName evidence="2">Insulinase family protein</fullName>
    </submittedName>
</protein>
<dbReference type="PANTHER" id="PTHR11851">
    <property type="entry name" value="METALLOPROTEASE"/>
    <property type="match status" value="1"/>
</dbReference>
<evidence type="ECO:0000313" key="3">
    <source>
        <dbReference type="Proteomes" id="UP001199319"/>
    </source>
</evidence>
<accession>A0AAE3ADZ3</accession>
<proteinExistence type="predicted"/>
<evidence type="ECO:0000313" key="2">
    <source>
        <dbReference type="EMBL" id="MCC2129554.1"/>
    </source>
</evidence>
<dbReference type="PANTHER" id="PTHR11851:SF186">
    <property type="entry name" value="INACTIVE METALLOPROTEASE YMFF-RELATED"/>
    <property type="match status" value="1"/>
</dbReference>
<keyword evidence="3" id="KW-1185">Reference proteome</keyword>
<dbReference type="GO" id="GO:0046872">
    <property type="term" value="F:metal ion binding"/>
    <property type="evidence" value="ECO:0007669"/>
    <property type="project" value="InterPro"/>
</dbReference>
<dbReference type="InterPro" id="IPR011249">
    <property type="entry name" value="Metalloenz_LuxS/M16"/>
</dbReference>
<dbReference type="Proteomes" id="UP001199319">
    <property type="component" value="Unassembled WGS sequence"/>
</dbReference>
<gene>
    <name evidence="2" type="ORF">LKD37_08515</name>
</gene>
<comment type="caution">
    <text evidence="2">The sequence shown here is derived from an EMBL/GenBank/DDBJ whole genome shotgun (WGS) entry which is preliminary data.</text>
</comment>